<protein>
    <submittedName>
        <fullName evidence="1">N-acetylneuraminate synthase</fullName>
    </submittedName>
</protein>
<dbReference type="GO" id="GO:0047444">
    <property type="term" value="F:N-acylneuraminate-9-phosphate synthase activity"/>
    <property type="evidence" value="ECO:0007669"/>
    <property type="project" value="TreeGrafter"/>
</dbReference>
<dbReference type="PROSITE" id="PS50844">
    <property type="entry name" value="AFP_LIKE"/>
    <property type="match status" value="1"/>
</dbReference>
<dbReference type="InterPro" id="IPR020007">
    <property type="entry name" value="NeuB/NeuA"/>
</dbReference>
<dbReference type="CDD" id="cd11615">
    <property type="entry name" value="SAF_NeuB_like"/>
    <property type="match status" value="1"/>
</dbReference>
<name>A0A1H0TRB5_9CLOT</name>
<dbReference type="GO" id="GO:0016051">
    <property type="term" value="P:carbohydrate biosynthetic process"/>
    <property type="evidence" value="ECO:0007669"/>
    <property type="project" value="InterPro"/>
</dbReference>
<dbReference type="Gene3D" id="3.90.1210.10">
    <property type="entry name" value="Antifreeze-like/N-acetylneuraminic acid synthase C-terminal domain"/>
    <property type="match status" value="1"/>
</dbReference>
<dbReference type="SUPFAM" id="SSF51269">
    <property type="entry name" value="AFP III-like domain"/>
    <property type="match status" value="1"/>
</dbReference>
<dbReference type="OrthoDB" id="9814210at2"/>
<dbReference type="InterPro" id="IPR013132">
    <property type="entry name" value="PseI/NeuA/B-like_N"/>
</dbReference>
<dbReference type="Proteomes" id="UP000198597">
    <property type="component" value="Unassembled WGS sequence"/>
</dbReference>
<sequence>MRDSVFIIAEAGVNHNGNIEIAKKLVDAASISGVDAIKFQSFNAENLVTKEAEQAEYQSENMNKNMSQFEMLKALELSYNEHLELLKYCKEKGIMFLSSAFDLENIDLLNKLGINIFKVPSGEVENVPYLRKIASTGKQIILSTGMCNLHDIEFALGILREEGALDVIVLHCNTDYPTKMQEVNLKAMNTIGKTFGVKVGYSDHTQGIEVAIAAVALGAKVIEKHFTLDKTMEGPDHKASLEPGDLKAMVIAIRNIEKALGDGIKKLTPSEKKNMKVARKSLMCNKDIKIGEMFTAENLIAKRPGTGLSPKHWDDIVGKKANKNYSKDEMINLW</sequence>
<dbReference type="Pfam" id="PF03102">
    <property type="entry name" value="NeuB"/>
    <property type="match status" value="1"/>
</dbReference>
<dbReference type="RefSeq" id="WP_089970488.1">
    <property type="nucleotide sequence ID" value="NZ_FNJM01000008.1"/>
</dbReference>
<accession>A0A1H0TRB5</accession>
<dbReference type="InterPro" id="IPR051690">
    <property type="entry name" value="PseI-like"/>
</dbReference>
<reference evidence="1 2" key="1">
    <citation type="submission" date="2016-10" db="EMBL/GenBank/DDBJ databases">
        <authorList>
            <person name="de Groot N.N."/>
        </authorList>
    </citation>
    <scope>NUCLEOTIDE SEQUENCE [LARGE SCALE GENOMIC DNA]</scope>
    <source>
        <strain evidence="1 2">DSM 12272</strain>
    </source>
</reference>
<dbReference type="InterPro" id="IPR013785">
    <property type="entry name" value="Aldolase_TIM"/>
</dbReference>
<dbReference type="PANTHER" id="PTHR42966">
    <property type="entry name" value="N-ACETYLNEURAMINATE SYNTHASE"/>
    <property type="match status" value="1"/>
</dbReference>
<dbReference type="SUPFAM" id="SSF51569">
    <property type="entry name" value="Aldolase"/>
    <property type="match status" value="1"/>
</dbReference>
<proteinExistence type="predicted"/>
<dbReference type="InterPro" id="IPR057736">
    <property type="entry name" value="SAF_PseI/NeuA/NeuB"/>
</dbReference>
<gene>
    <name evidence="1" type="ORF">SAMN04488529_1088</name>
</gene>
<evidence type="ECO:0000313" key="2">
    <source>
        <dbReference type="Proteomes" id="UP000198597"/>
    </source>
</evidence>
<dbReference type="InterPro" id="IPR006190">
    <property type="entry name" value="SAF_AFP_Neu5Ac"/>
</dbReference>
<dbReference type="NCBIfam" id="TIGR03569">
    <property type="entry name" value="NeuB_NnaB"/>
    <property type="match status" value="1"/>
</dbReference>
<dbReference type="AlphaFoldDB" id="A0A1H0TRB5"/>
<dbReference type="InterPro" id="IPR013974">
    <property type="entry name" value="SAF"/>
</dbReference>
<evidence type="ECO:0000313" key="1">
    <source>
        <dbReference type="EMBL" id="SDP56534.1"/>
    </source>
</evidence>
<dbReference type="Gene3D" id="3.20.20.70">
    <property type="entry name" value="Aldolase class I"/>
    <property type="match status" value="1"/>
</dbReference>
<keyword evidence="2" id="KW-1185">Reference proteome</keyword>
<dbReference type="STRING" id="94869.SAMN04488529_1088"/>
<dbReference type="EMBL" id="FNJM01000008">
    <property type="protein sequence ID" value="SDP56534.1"/>
    <property type="molecule type" value="Genomic_DNA"/>
</dbReference>
<dbReference type="PANTHER" id="PTHR42966:SF1">
    <property type="entry name" value="SIALIC ACID SYNTHASE"/>
    <property type="match status" value="1"/>
</dbReference>
<organism evidence="1 2">
    <name type="scientific">Clostridium gasigenes</name>
    <dbReference type="NCBI Taxonomy" id="94869"/>
    <lineage>
        <taxon>Bacteria</taxon>
        <taxon>Bacillati</taxon>
        <taxon>Bacillota</taxon>
        <taxon>Clostridia</taxon>
        <taxon>Eubacteriales</taxon>
        <taxon>Clostridiaceae</taxon>
        <taxon>Clostridium</taxon>
    </lineage>
</organism>
<dbReference type="Pfam" id="PF08666">
    <property type="entry name" value="SAF"/>
    <property type="match status" value="1"/>
</dbReference>
<dbReference type="InterPro" id="IPR036732">
    <property type="entry name" value="AFP_Neu5c_C_sf"/>
</dbReference>